<dbReference type="RefSeq" id="WP_073146634.1">
    <property type="nucleotide sequence ID" value="NZ_FRAG01000002.1"/>
</dbReference>
<dbReference type="NCBIfam" id="TIGR03309">
    <property type="entry name" value="matur_yqeB"/>
    <property type="match status" value="1"/>
</dbReference>
<evidence type="ECO:0000313" key="2">
    <source>
        <dbReference type="Proteomes" id="UP000184465"/>
    </source>
</evidence>
<name>A0A1M6K8V1_PARC5</name>
<accession>A0A1M6K8V1</accession>
<dbReference type="InterPro" id="IPR017695">
    <property type="entry name" value="Se-dep_Mo_hydrolase_YqeB"/>
</dbReference>
<gene>
    <name evidence="1" type="ORF">SAMN02745912_00322</name>
</gene>
<reference evidence="1 2" key="1">
    <citation type="submission" date="2016-11" db="EMBL/GenBank/DDBJ databases">
        <authorList>
            <person name="Jaros S."/>
            <person name="Januszkiewicz K."/>
            <person name="Wedrychowicz H."/>
        </authorList>
    </citation>
    <scope>NUCLEOTIDE SEQUENCE [LARGE SCALE GENOMIC DNA]</scope>
    <source>
        <strain evidence="1 2">DSM 15212</strain>
    </source>
</reference>
<dbReference type="OrthoDB" id="9815497at2"/>
<organism evidence="1 2">
    <name type="scientific">Paramaledivibacter caminithermalis (strain DSM 15212 / CIP 107654 / DViRD3)</name>
    <name type="common">Clostridium caminithermale</name>
    <dbReference type="NCBI Taxonomy" id="1121301"/>
    <lineage>
        <taxon>Bacteria</taxon>
        <taxon>Bacillati</taxon>
        <taxon>Bacillota</taxon>
        <taxon>Clostridia</taxon>
        <taxon>Peptostreptococcales</taxon>
        <taxon>Caminicellaceae</taxon>
        <taxon>Paramaledivibacter</taxon>
    </lineage>
</organism>
<keyword evidence="2" id="KW-1185">Reference proteome</keyword>
<dbReference type="Proteomes" id="UP000184465">
    <property type="component" value="Unassembled WGS sequence"/>
</dbReference>
<dbReference type="AlphaFoldDB" id="A0A1M6K8V1"/>
<evidence type="ECO:0000313" key="1">
    <source>
        <dbReference type="EMBL" id="SHJ55369.1"/>
    </source>
</evidence>
<dbReference type="EMBL" id="FRAG01000002">
    <property type="protein sequence ID" value="SHJ55369.1"/>
    <property type="molecule type" value="Genomic_DNA"/>
</dbReference>
<proteinExistence type="predicted"/>
<sequence length="267" mass="28755">MFSKNTIVAVRGGGDIASGIIHRLFNAGLKVMVLEIEKPTVIRRKVSFAEVIYEKEINVEGITASLAVNYDDAIKIIEKNQVPVLVDPNGEIINKHNFTVVVDAILAKKNLGTKKNMAPLVIGVGPGFVAGEDVHVVIESNRGHHLGKIILKGMAEENTGKPGEIQGFSEERVIRANSNGIIKVMKDIGAIVDSNETVAVIGKAQIKTKIKGVVRGMIHDGFYVIKGMKIGDVDPRGIINHCYTISDKARAIGGGVLEAICNFLSKK</sequence>
<protein>
    <submittedName>
        <fullName evidence="1">Xanthine dehydrogenase accessory factor</fullName>
    </submittedName>
</protein>
<dbReference type="STRING" id="1121301.SAMN02745912_00322"/>